<dbReference type="EMBL" id="JAKKPZ010000006">
    <property type="protein sequence ID" value="KAI1720011.1"/>
    <property type="molecule type" value="Genomic_DNA"/>
</dbReference>
<proteinExistence type="predicted"/>
<keyword evidence="1" id="KW-0812">Transmembrane</keyword>
<sequence>MTRQISAALYIQIFIAIIYSVNGYIVGRLLTLQAPSSSLSGDFDDVSLMHDPNAYLAASRRSDPSLSTIPVESVAVDSRPDTFEYQGAAYPSKKSQFAGSLKKFSGSGSRNCFFTPIQCIIEKDMQKYKKLVDSSVRMGGVGRK</sequence>
<feature type="transmembrane region" description="Helical" evidence="1">
    <location>
        <begin position="7"/>
        <end position="27"/>
    </location>
</feature>
<reference evidence="2" key="1">
    <citation type="submission" date="2022-01" db="EMBL/GenBank/DDBJ databases">
        <title>Genome Sequence Resource for Two Populations of Ditylenchus destructor, the Migratory Endoparasitic Phytonematode.</title>
        <authorList>
            <person name="Zhang H."/>
            <person name="Lin R."/>
            <person name="Xie B."/>
        </authorList>
    </citation>
    <scope>NUCLEOTIDE SEQUENCE</scope>
    <source>
        <strain evidence="2">BazhouSP</strain>
    </source>
</reference>
<dbReference type="Proteomes" id="UP001201812">
    <property type="component" value="Unassembled WGS sequence"/>
</dbReference>
<keyword evidence="1" id="KW-0472">Membrane</keyword>
<gene>
    <name evidence="2" type="ORF">DdX_05380</name>
</gene>
<keyword evidence="3" id="KW-1185">Reference proteome</keyword>
<evidence type="ECO:0000313" key="2">
    <source>
        <dbReference type="EMBL" id="KAI1720011.1"/>
    </source>
</evidence>
<evidence type="ECO:0000313" key="3">
    <source>
        <dbReference type="Proteomes" id="UP001201812"/>
    </source>
</evidence>
<dbReference type="AlphaFoldDB" id="A0AAD4R9S4"/>
<comment type="caution">
    <text evidence="2">The sequence shown here is derived from an EMBL/GenBank/DDBJ whole genome shotgun (WGS) entry which is preliminary data.</text>
</comment>
<accession>A0AAD4R9S4</accession>
<name>A0AAD4R9S4_9BILA</name>
<evidence type="ECO:0000256" key="1">
    <source>
        <dbReference type="SAM" id="Phobius"/>
    </source>
</evidence>
<protein>
    <submittedName>
        <fullName evidence="2">Uncharacterized protein</fullName>
    </submittedName>
</protein>
<organism evidence="2 3">
    <name type="scientific">Ditylenchus destructor</name>
    <dbReference type="NCBI Taxonomy" id="166010"/>
    <lineage>
        <taxon>Eukaryota</taxon>
        <taxon>Metazoa</taxon>
        <taxon>Ecdysozoa</taxon>
        <taxon>Nematoda</taxon>
        <taxon>Chromadorea</taxon>
        <taxon>Rhabditida</taxon>
        <taxon>Tylenchina</taxon>
        <taxon>Tylenchomorpha</taxon>
        <taxon>Sphaerularioidea</taxon>
        <taxon>Anguinidae</taxon>
        <taxon>Anguininae</taxon>
        <taxon>Ditylenchus</taxon>
    </lineage>
</organism>
<keyword evidence="1" id="KW-1133">Transmembrane helix</keyword>